<protein>
    <submittedName>
        <fullName evidence="2">Uncharacterized protein</fullName>
    </submittedName>
</protein>
<name>A0A1R2BXE3_9CILI</name>
<proteinExistence type="predicted"/>
<keyword evidence="1" id="KW-0175">Coiled coil</keyword>
<gene>
    <name evidence="2" type="ORF">SteCoe_18218</name>
</gene>
<comment type="caution">
    <text evidence="2">The sequence shown here is derived from an EMBL/GenBank/DDBJ whole genome shotgun (WGS) entry which is preliminary data.</text>
</comment>
<dbReference type="Proteomes" id="UP000187209">
    <property type="component" value="Unassembled WGS sequence"/>
</dbReference>
<organism evidence="2 3">
    <name type="scientific">Stentor coeruleus</name>
    <dbReference type="NCBI Taxonomy" id="5963"/>
    <lineage>
        <taxon>Eukaryota</taxon>
        <taxon>Sar</taxon>
        <taxon>Alveolata</taxon>
        <taxon>Ciliophora</taxon>
        <taxon>Postciliodesmatophora</taxon>
        <taxon>Heterotrichea</taxon>
        <taxon>Heterotrichida</taxon>
        <taxon>Stentoridae</taxon>
        <taxon>Stentor</taxon>
    </lineage>
</organism>
<evidence type="ECO:0000313" key="3">
    <source>
        <dbReference type="Proteomes" id="UP000187209"/>
    </source>
</evidence>
<evidence type="ECO:0000313" key="2">
    <source>
        <dbReference type="EMBL" id="OMJ81361.1"/>
    </source>
</evidence>
<feature type="coiled-coil region" evidence="1">
    <location>
        <begin position="36"/>
        <end position="63"/>
    </location>
</feature>
<keyword evidence="3" id="KW-1185">Reference proteome</keyword>
<accession>A0A1R2BXE3</accession>
<reference evidence="2 3" key="1">
    <citation type="submission" date="2016-11" db="EMBL/GenBank/DDBJ databases">
        <title>The macronuclear genome of Stentor coeruleus: a giant cell with tiny introns.</title>
        <authorList>
            <person name="Slabodnick M."/>
            <person name="Ruby J.G."/>
            <person name="Reiff S.B."/>
            <person name="Swart E.C."/>
            <person name="Gosai S."/>
            <person name="Prabakaran S."/>
            <person name="Witkowska E."/>
            <person name="Larue G.E."/>
            <person name="Fisher S."/>
            <person name="Freeman R.M."/>
            <person name="Gunawardena J."/>
            <person name="Chu W."/>
            <person name="Stover N.A."/>
            <person name="Gregory B.D."/>
            <person name="Nowacki M."/>
            <person name="Derisi J."/>
            <person name="Roy S.W."/>
            <person name="Marshall W.F."/>
            <person name="Sood P."/>
        </authorList>
    </citation>
    <scope>NUCLEOTIDE SEQUENCE [LARGE SCALE GENOMIC DNA]</scope>
    <source>
        <strain evidence="2">WM001</strain>
    </source>
</reference>
<dbReference type="AlphaFoldDB" id="A0A1R2BXE3"/>
<sequence>MQNFANFIPEITVKRYKLKFTGSLKQKIKEAYNNALKSIKNEMKLAISTIESYEKSLENAINDISNSLPIPISKGFCDQLCFKCNSTGLYFINNVGYHKACLNCIGLLESIEICMHCQSKVNINISEPLNMCKGCNKYPQIFQDVCIEYHCLNCFYFCKLCNEIHCKVCSKVGNKLNAHDKRKEKSCNNFLKIQQKRCDDIISKKIFNKPRNFILKIESEIKLKKNPNNKIEKNNLNLICRRSASALKKKSKFE</sequence>
<dbReference type="EMBL" id="MPUH01000384">
    <property type="protein sequence ID" value="OMJ81361.1"/>
    <property type="molecule type" value="Genomic_DNA"/>
</dbReference>
<evidence type="ECO:0000256" key="1">
    <source>
        <dbReference type="SAM" id="Coils"/>
    </source>
</evidence>